<sequence length="310" mass="33192">MARIHTSPMRRRANGYTLIELMVTLVLSLLVLIAGLSFYLMSRSSYATIDDNANLEERGNFAISTIARLVRQTAYIPANDDGGPMQLSAKMLAGLDNCSTPNNSETLACGAGTAVNGSDVLMVRYYGISSTTNPDLPDDSVVDCSGLGVAGTTDADLADSKRGLSMLFVANGANNKPSLMCKYRQRVAGEETDTFVTQELVPGVETFQVLYGIKANDDDEVPDKFLTASAMSAADWPQVVTVKIAMVVRADNASADAGTPPTIRLFGTLYDGAGATFTPTVDTQAARRLYYATLQIRNYQSCLSEDPSCL</sequence>
<dbReference type="Proteomes" id="UP000318943">
    <property type="component" value="Unassembled WGS sequence"/>
</dbReference>
<dbReference type="EMBL" id="VCIZ01000006">
    <property type="protein sequence ID" value="TSP12458.1"/>
    <property type="molecule type" value="Genomic_DNA"/>
</dbReference>
<keyword evidence="1" id="KW-0472">Membrane</keyword>
<accession>A0AAE9HWC1</accession>
<evidence type="ECO:0000256" key="1">
    <source>
        <dbReference type="SAM" id="Phobius"/>
    </source>
</evidence>
<dbReference type="Pfam" id="PF07963">
    <property type="entry name" value="N_methyl"/>
    <property type="match status" value="1"/>
</dbReference>
<dbReference type="RefSeq" id="WP_144198040.1">
    <property type="nucleotide sequence ID" value="NZ_CP097330.1"/>
</dbReference>
<dbReference type="NCBIfam" id="TIGR02532">
    <property type="entry name" value="IV_pilin_GFxxxE"/>
    <property type="match status" value="1"/>
</dbReference>
<dbReference type="Proteomes" id="UP001056132">
    <property type="component" value="Chromosome 1"/>
</dbReference>
<dbReference type="AlphaFoldDB" id="A0AAE9HWC1"/>
<keyword evidence="4" id="KW-1185">Reference proteome</keyword>
<dbReference type="EMBL" id="CP097330">
    <property type="protein sequence ID" value="URF03364.1"/>
    <property type="molecule type" value="Genomic_DNA"/>
</dbReference>
<gene>
    <name evidence="2" type="ORF">FGG12_12775</name>
    <name evidence="3" type="ORF">M5D45_12585</name>
</gene>
<dbReference type="Pfam" id="PF16074">
    <property type="entry name" value="PilW"/>
    <property type="match status" value="1"/>
</dbReference>
<evidence type="ECO:0000313" key="3">
    <source>
        <dbReference type="EMBL" id="URF03364.1"/>
    </source>
</evidence>
<keyword evidence="1" id="KW-0812">Transmembrane</keyword>
<evidence type="ECO:0000313" key="5">
    <source>
        <dbReference type="Proteomes" id="UP001056132"/>
    </source>
</evidence>
<reference evidence="3" key="3">
    <citation type="submission" date="2022-05" db="EMBL/GenBank/DDBJ databases">
        <authorList>
            <person name="Kunte H.-J."/>
        </authorList>
    </citation>
    <scope>NUCLEOTIDE SEQUENCE</scope>
    <source>
        <strain evidence="3">G5</strain>
    </source>
</reference>
<evidence type="ECO:0000313" key="4">
    <source>
        <dbReference type="Proteomes" id="UP000318943"/>
    </source>
</evidence>
<name>A0AAE9HWC1_9BURK</name>
<feature type="transmembrane region" description="Helical" evidence="1">
    <location>
        <begin position="21"/>
        <end position="41"/>
    </location>
</feature>
<dbReference type="KEGG" id="ccam:M5D45_12585"/>
<reference evidence="2 4" key="1">
    <citation type="submission" date="2019-05" db="EMBL/GenBank/DDBJ databases">
        <title>Whole genome sequence analysis of Cupriavidus campinensis S14E4C strain.</title>
        <authorList>
            <person name="Abbaszade G."/>
            <person name="Szabo A."/>
            <person name="Toumi M."/>
            <person name="Toth E."/>
        </authorList>
    </citation>
    <scope>NUCLEOTIDE SEQUENCE [LARGE SCALE GENOMIC DNA]</scope>
    <source>
        <strain evidence="2 4">S14E4C</strain>
    </source>
</reference>
<keyword evidence="1" id="KW-1133">Transmembrane helix</keyword>
<evidence type="ECO:0000313" key="2">
    <source>
        <dbReference type="EMBL" id="TSP12458.1"/>
    </source>
</evidence>
<dbReference type="GO" id="GO:0043683">
    <property type="term" value="P:type IV pilus assembly"/>
    <property type="evidence" value="ECO:0007669"/>
    <property type="project" value="InterPro"/>
</dbReference>
<reference evidence="3" key="2">
    <citation type="journal article" date="2022" name="Microbiol. Resour. Announc.">
        <title>Genome Sequence of Cupriavidus campinensis Strain G5, a Member of a Bacterial Consortium Capable of Polyethylene Degradation.</title>
        <authorList>
            <person name="Schneider B."/>
            <person name="Pfeiffer F."/>
            <person name="Dyall-Smith M."/>
            <person name="Kunte H.J."/>
        </authorList>
    </citation>
    <scope>NUCLEOTIDE SEQUENCE</scope>
    <source>
        <strain evidence="3">G5</strain>
    </source>
</reference>
<dbReference type="InterPro" id="IPR032092">
    <property type="entry name" value="PilW"/>
</dbReference>
<proteinExistence type="predicted"/>
<organism evidence="3 5">
    <name type="scientific">Cupriavidus campinensis</name>
    <dbReference type="NCBI Taxonomy" id="151783"/>
    <lineage>
        <taxon>Bacteria</taxon>
        <taxon>Pseudomonadati</taxon>
        <taxon>Pseudomonadota</taxon>
        <taxon>Betaproteobacteria</taxon>
        <taxon>Burkholderiales</taxon>
        <taxon>Burkholderiaceae</taxon>
        <taxon>Cupriavidus</taxon>
    </lineage>
</organism>
<dbReference type="InterPro" id="IPR012902">
    <property type="entry name" value="N_methyl_site"/>
</dbReference>
<protein>
    <submittedName>
        <fullName evidence="3">PilW family protein</fullName>
    </submittedName>
    <submittedName>
        <fullName evidence="2">Prepilin-type N-terminal cleavage/methylation domain-containing protein</fullName>
    </submittedName>
</protein>